<sequence>MPLDHSRLDALLVDTRVAALLAALNGAGEETRIVGGAVRNALVGRHVHEVDLATTATPDETRARGEAAGFKVVPTGLAHGTLTLVVSGEPYEVTSLREDVETFGRHAVVRFGRDFAADALRRDFTINALSLDAEGRLHDYAGGLADLEAGRVRFIGDARKRIREDYLRILRFFRFSADFATGALDAEGLHAAIVEREGLAILSRERVRNEIVRLLEAKRAVEVVGTISDAGFLGLLLGGVADQGRLARAAAAGRDAVGRLAAALVRTREDADRLGETLRLSNAERARLASYARLVEHLHDAADPIDEAALRRLVADHPPVAAADALAALDGEPRLRVHDEARPALAGFEADPESIPVLPLRGRDLIAAGVPKGPAIGEAMARARARWLALGCPTGEGTREALITTALGGADHS</sequence>
<gene>
    <name evidence="9" type="primary">papS</name>
    <name evidence="9" type="ORF">GCM10011322_25500</name>
</gene>
<evidence type="ECO:0000256" key="1">
    <source>
        <dbReference type="ARBA" id="ARBA00001946"/>
    </source>
</evidence>
<dbReference type="InterPro" id="IPR050264">
    <property type="entry name" value="Bact_CCA-adding_enz_type3_sf"/>
</dbReference>
<dbReference type="AlphaFoldDB" id="A0A917Q8Z0"/>
<keyword evidence="5" id="KW-0479">Metal-binding</keyword>
<accession>A0A917Q8Z0</accession>
<dbReference type="Gene3D" id="3.30.460.10">
    <property type="entry name" value="Beta Polymerase, domain 2"/>
    <property type="match status" value="1"/>
</dbReference>
<dbReference type="GO" id="GO:0008033">
    <property type="term" value="P:tRNA processing"/>
    <property type="evidence" value="ECO:0007669"/>
    <property type="project" value="UniProtKB-KW"/>
</dbReference>
<dbReference type="Proteomes" id="UP000600449">
    <property type="component" value="Unassembled WGS sequence"/>
</dbReference>
<evidence type="ECO:0000256" key="4">
    <source>
        <dbReference type="ARBA" id="ARBA00022695"/>
    </source>
</evidence>
<comment type="cofactor">
    <cofactor evidence="1">
        <name>Mg(2+)</name>
        <dbReference type="ChEBI" id="CHEBI:18420"/>
    </cofactor>
</comment>
<dbReference type="GO" id="GO:0000049">
    <property type="term" value="F:tRNA binding"/>
    <property type="evidence" value="ECO:0007669"/>
    <property type="project" value="TreeGrafter"/>
</dbReference>
<organism evidence="9 10">
    <name type="scientific">Salinarimonas ramus</name>
    <dbReference type="NCBI Taxonomy" id="690164"/>
    <lineage>
        <taxon>Bacteria</taxon>
        <taxon>Pseudomonadati</taxon>
        <taxon>Pseudomonadota</taxon>
        <taxon>Alphaproteobacteria</taxon>
        <taxon>Hyphomicrobiales</taxon>
        <taxon>Salinarimonadaceae</taxon>
        <taxon>Salinarimonas</taxon>
    </lineage>
</organism>
<dbReference type="Gene3D" id="1.10.3090.10">
    <property type="entry name" value="cca-adding enzyme, domain 2"/>
    <property type="match status" value="1"/>
</dbReference>
<evidence type="ECO:0000313" key="10">
    <source>
        <dbReference type="Proteomes" id="UP000600449"/>
    </source>
</evidence>
<evidence type="ECO:0000256" key="6">
    <source>
        <dbReference type="ARBA" id="ARBA00022842"/>
    </source>
</evidence>
<dbReference type="RefSeq" id="WP_188913523.1">
    <property type="nucleotide sequence ID" value="NZ_BMMF01000007.1"/>
</dbReference>
<keyword evidence="10" id="KW-1185">Reference proteome</keyword>
<dbReference type="Pfam" id="PF01743">
    <property type="entry name" value="PolyA_pol"/>
    <property type="match status" value="1"/>
</dbReference>
<reference evidence="9 10" key="1">
    <citation type="journal article" date="2014" name="Int. J. Syst. Evol. Microbiol.">
        <title>Complete genome sequence of Corynebacterium casei LMG S-19264T (=DSM 44701T), isolated from a smear-ripened cheese.</title>
        <authorList>
            <consortium name="US DOE Joint Genome Institute (JGI-PGF)"/>
            <person name="Walter F."/>
            <person name="Albersmeier A."/>
            <person name="Kalinowski J."/>
            <person name="Ruckert C."/>
        </authorList>
    </citation>
    <scope>NUCLEOTIDE SEQUENCE [LARGE SCALE GENOMIC DNA]</scope>
    <source>
        <strain evidence="9 10">CGMCC 1.9161</strain>
    </source>
</reference>
<dbReference type="PANTHER" id="PTHR46173:SF1">
    <property type="entry name" value="CCA TRNA NUCLEOTIDYLTRANSFERASE 1, MITOCHONDRIAL"/>
    <property type="match status" value="1"/>
</dbReference>
<evidence type="ECO:0000256" key="5">
    <source>
        <dbReference type="ARBA" id="ARBA00022723"/>
    </source>
</evidence>
<keyword evidence="3" id="KW-0819">tRNA processing</keyword>
<dbReference type="EMBL" id="BMMF01000007">
    <property type="protein sequence ID" value="GGK37342.1"/>
    <property type="molecule type" value="Genomic_DNA"/>
</dbReference>
<name>A0A917Q8Z0_9HYPH</name>
<feature type="domain" description="Poly A polymerase head" evidence="8">
    <location>
        <begin position="32"/>
        <end position="153"/>
    </location>
</feature>
<dbReference type="PANTHER" id="PTHR46173">
    <property type="entry name" value="CCA TRNA NUCLEOTIDYLTRANSFERASE 1, MITOCHONDRIAL"/>
    <property type="match status" value="1"/>
</dbReference>
<keyword evidence="2 7" id="KW-0808">Transferase</keyword>
<proteinExistence type="inferred from homology"/>
<dbReference type="SUPFAM" id="SSF81301">
    <property type="entry name" value="Nucleotidyltransferase"/>
    <property type="match status" value="1"/>
</dbReference>
<evidence type="ECO:0000259" key="8">
    <source>
        <dbReference type="Pfam" id="PF01743"/>
    </source>
</evidence>
<comment type="caution">
    <text evidence="9">The sequence shown here is derived from an EMBL/GenBank/DDBJ whole genome shotgun (WGS) entry which is preliminary data.</text>
</comment>
<dbReference type="InterPro" id="IPR043519">
    <property type="entry name" value="NT_sf"/>
</dbReference>
<dbReference type="InterPro" id="IPR002646">
    <property type="entry name" value="PolA_pol_head_dom"/>
</dbReference>
<evidence type="ECO:0000256" key="7">
    <source>
        <dbReference type="RuleBase" id="RU003953"/>
    </source>
</evidence>
<evidence type="ECO:0000256" key="3">
    <source>
        <dbReference type="ARBA" id="ARBA00022694"/>
    </source>
</evidence>
<dbReference type="GO" id="GO:0046872">
    <property type="term" value="F:metal ion binding"/>
    <property type="evidence" value="ECO:0007669"/>
    <property type="project" value="UniProtKB-KW"/>
</dbReference>
<protein>
    <submittedName>
        <fullName evidence="9">Poly(A) polymerase</fullName>
    </submittedName>
</protein>
<evidence type="ECO:0000256" key="2">
    <source>
        <dbReference type="ARBA" id="ARBA00022679"/>
    </source>
</evidence>
<comment type="similarity">
    <text evidence="7">Belongs to the tRNA nucleotidyltransferase/poly(A) polymerase family.</text>
</comment>
<dbReference type="GO" id="GO:0016779">
    <property type="term" value="F:nucleotidyltransferase activity"/>
    <property type="evidence" value="ECO:0007669"/>
    <property type="project" value="UniProtKB-KW"/>
</dbReference>
<evidence type="ECO:0000313" key="9">
    <source>
        <dbReference type="EMBL" id="GGK37342.1"/>
    </source>
</evidence>
<dbReference type="CDD" id="cd05398">
    <property type="entry name" value="NT_ClassII-CCAase"/>
    <property type="match status" value="1"/>
</dbReference>
<keyword evidence="6" id="KW-0460">Magnesium</keyword>
<keyword evidence="4" id="KW-0548">Nucleotidyltransferase</keyword>
<keyword evidence="7" id="KW-0694">RNA-binding</keyword>
<dbReference type="SUPFAM" id="SSF81891">
    <property type="entry name" value="Poly A polymerase C-terminal region-like"/>
    <property type="match status" value="1"/>
</dbReference>